<reference evidence="3" key="1">
    <citation type="submission" date="2024-06" db="EMBL/GenBank/DDBJ databases">
        <title>Hwangdonia haimaensis gen. nov., sp. nov., a member of the family Flavobacteriaceae isolated from the haima cold seep.</title>
        <authorList>
            <person name="Li J."/>
        </authorList>
    </citation>
    <scope>NUCLEOTIDE SEQUENCE [LARGE SCALE GENOMIC DNA]</scope>
    <source>
        <strain evidence="3">SCSIO 19198</strain>
    </source>
</reference>
<keyword evidence="3" id="KW-1185">Reference proteome</keyword>
<proteinExistence type="predicted"/>
<accession>A0AA97EKX6</accession>
<feature type="domain" description="Glycosyltransferase 2-like" evidence="1">
    <location>
        <begin position="3"/>
        <end position="138"/>
    </location>
</feature>
<dbReference type="EMBL" id="CP136521">
    <property type="protein sequence ID" value="WOD42906.1"/>
    <property type="molecule type" value="Genomic_DNA"/>
</dbReference>
<dbReference type="InterPro" id="IPR029044">
    <property type="entry name" value="Nucleotide-diphossugar_trans"/>
</dbReference>
<keyword evidence="2" id="KW-0808">Transferase</keyword>
<keyword evidence="2" id="KW-0328">Glycosyltransferase</keyword>
<dbReference type="GO" id="GO:0016757">
    <property type="term" value="F:glycosyltransferase activity"/>
    <property type="evidence" value="ECO:0007669"/>
    <property type="project" value="UniProtKB-KW"/>
</dbReference>
<name>A0AA97EKX6_9FLAO</name>
<organism evidence="2 3">
    <name type="scientific">Hwangdonia lutea</name>
    <dbReference type="NCBI Taxonomy" id="3075823"/>
    <lineage>
        <taxon>Bacteria</taxon>
        <taxon>Pseudomonadati</taxon>
        <taxon>Bacteroidota</taxon>
        <taxon>Flavobacteriia</taxon>
        <taxon>Flavobacteriales</taxon>
        <taxon>Flavobacteriaceae</taxon>
        <taxon>Hwangdonia</taxon>
    </lineage>
</organism>
<dbReference type="KEGG" id="hws:RNZ46_13000"/>
<dbReference type="InterPro" id="IPR001173">
    <property type="entry name" value="Glyco_trans_2-like"/>
</dbReference>
<dbReference type="RefSeq" id="WP_316982597.1">
    <property type="nucleotide sequence ID" value="NZ_CP136521.1"/>
</dbReference>
<sequence length="284" mass="33315">MLSILIPTYNYCVVSLVEALFKEATELNIPFEILVFDDGSNSELNHENETINKLINCSFKVLDRNIGRSAIRNLLAKNASFDNLLFLDADVIPKKNDFIKNYLRVKNPEVVYGGISQTVPSPKKPKKLRWLYTKKREKFTTSSANFYIKKQIFNIYLFDESLKSYGCEDVIFFENLKKDKVIFNYINNPVFHLGNDDANTFIEKTHQAIKNLIFLIDKNKISSKKYYISNVYLKLDRFKLDVLVLYIFKLIKPMLIKNFNSSNPSLFLYDFYRLGYYCLIKNKK</sequence>
<dbReference type="AlphaFoldDB" id="A0AA97EKX6"/>
<evidence type="ECO:0000313" key="3">
    <source>
        <dbReference type="Proteomes" id="UP001302486"/>
    </source>
</evidence>
<evidence type="ECO:0000259" key="1">
    <source>
        <dbReference type="Pfam" id="PF00535"/>
    </source>
</evidence>
<dbReference type="Proteomes" id="UP001302486">
    <property type="component" value="Chromosome"/>
</dbReference>
<dbReference type="SUPFAM" id="SSF53448">
    <property type="entry name" value="Nucleotide-diphospho-sugar transferases"/>
    <property type="match status" value="1"/>
</dbReference>
<dbReference type="Gene3D" id="3.90.550.10">
    <property type="entry name" value="Spore Coat Polysaccharide Biosynthesis Protein SpsA, Chain A"/>
    <property type="match status" value="1"/>
</dbReference>
<dbReference type="EC" id="2.4.-.-" evidence="2"/>
<gene>
    <name evidence="2" type="ORF">RNZ46_13000</name>
</gene>
<protein>
    <submittedName>
        <fullName evidence="2">Glycosyltransferase</fullName>
        <ecNumber evidence="2">2.4.-.-</ecNumber>
    </submittedName>
</protein>
<evidence type="ECO:0000313" key="2">
    <source>
        <dbReference type="EMBL" id="WOD42906.1"/>
    </source>
</evidence>
<dbReference type="Pfam" id="PF00535">
    <property type="entry name" value="Glycos_transf_2"/>
    <property type="match status" value="1"/>
</dbReference>